<dbReference type="SUPFAM" id="SSF52540">
    <property type="entry name" value="P-loop containing nucleoside triphosphate hydrolases"/>
    <property type="match status" value="1"/>
</dbReference>
<keyword evidence="8" id="KW-1185">Reference proteome</keyword>
<comment type="similarity">
    <text evidence="1">Belongs to the ABC transporter superfamily.</text>
</comment>
<evidence type="ECO:0000256" key="2">
    <source>
        <dbReference type="ARBA" id="ARBA00022448"/>
    </source>
</evidence>
<feature type="domain" description="ABC transporter" evidence="6">
    <location>
        <begin position="2"/>
        <end position="228"/>
    </location>
</feature>
<dbReference type="PANTHER" id="PTHR43335">
    <property type="entry name" value="ABC TRANSPORTER, ATP-BINDING PROTEIN"/>
    <property type="match status" value="1"/>
</dbReference>
<reference evidence="7 8" key="1">
    <citation type="submission" date="2024-09" db="EMBL/GenBank/DDBJ databases">
        <authorList>
            <person name="Sun Q."/>
            <person name="Mori K."/>
        </authorList>
    </citation>
    <scope>NUCLEOTIDE SEQUENCE [LARGE SCALE GENOMIC DNA]</scope>
    <source>
        <strain evidence="7 8">JCM 9626</strain>
    </source>
</reference>
<dbReference type="GO" id="GO:0005524">
    <property type="term" value="F:ATP binding"/>
    <property type="evidence" value="ECO:0007669"/>
    <property type="project" value="UniProtKB-KW"/>
</dbReference>
<protein>
    <submittedName>
        <fullName evidence="7">ABC transporter ATP-binding protein</fullName>
    </submittedName>
</protein>
<keyword evidence="2" id="KW-0813">Transport</keyword>
<evidence type="ECO:0000256" key="4">
    <source>
        <dbReference type="ARBA" id="ARBA00022840"/>
    </source>
</evidence>
<evidence type="ECO:0000313" key="8">
    <source>
        <dbReference type="Proteomes" id="UP001589750"/>
    </source>
</evidence>
<dbReference type="PROSITE" id="PS50893">
    <property type="entry name" value="ABC_TRANSPORTER_2"/>
    <property type="match status" value="1"/>
</dbReference>
<organism evidence="7 8">
    <name type="scientific">Nocardioides plantarum</name>
    <dbReference type="NCBI Taxonomy" id="29299"/>
    <lineage>
        <taxon>Bacteria</taxon>
        <taxon>Bacillati</taxon>
        <taxon>Actinomycetota</taxon>
        <taxon>Actinomycetes</taxon>
        <taxon>Propionibacteriales</taxon>
        <taxon>Nocardioidaceae</taxon>
        <taxon>Nocardioides</taxon>
    </lineage>
</organism>
<gene>
    <name evidence="7" type="ORF">ACFFRI_10340</name>
</gene>
<dbReference type="PANTHER" id="PTHR43335:SF4">
    <property type="entry name" value="ABC TRANSPORTER, ATP-BINDING PROTEIN"/>
    <property type="match status" value="1"/>
</dbReference>
<evidence type="ECO:0000259" key="6">
    <source>
        <dbReference type="PROSITE" id="PS50893"/>
    </source>
</evidence>
<evidence type="ECO:0000256" key="1">
    <source>
        <dbReference type="ARBA" id="ARBA00005417"/>
    </source>
</evidence>
<feature type="compositionally biased region" description="Pro residues" evidence="5">
    <location>
        <begin position="327"/>
        <end position="340"/>
    </location>
</feature>
<dbReference type="InterPro" id="IPR027417">
    <property type="entry name" value="P-loop_NTPase"/>
</dbReference>
<feature type="region of interest" description="Disordered" evidence="5">
    <location>
        <begin position="297"/>
        <end position="340"/>
    </location>
</feature>
<dbReference type="RefSeq" id="WP_211350748.1">
    <property type="nucleotide sequence ID" value="NZ_JBHMDG010000012.1"/>
</dbReference>
<name>A0ABV5KAI4_9ACTN</name>
<feature type="compositionally biased region" description="Low complexity" evidence="5">
    <location>
        <begin position="311"/>
        <end position="326"/>
    </location>
</feature>
<comment type="caution">
    <text evidence="7">The sequence shown here is derived from an EMBL/GenBank/DDBJ whole genome shotgun (WGS) entry which is preliminary data.</text>
</comment>
<keyword evidence="3" id="KW-0547">Nucleotide-binding</keyword>
<dbReference type="SMART" id="SM00382">
    <property type="entry name" value="AAA"/>
    <property type="match status" value="1"/>
</dbReference>
<keyword evidence="4 7" id="KW-0067">ATP-binding</keyword>
<dbReference type="Gene3D" id="3.40.50.300">
    <property type="entry name" value="P-loop containing nucleotide triphosphate hydrolases"/>
    <property type="match status" value="1"/>
</dbReference>
<dbReference type="InterPro" id="IPR003439">
    <property type="entry name" value="ABC_transporter-like_ATP-bd"/>
</dbReference>
<accession>A0ABV5KAI4</accession>
<evidence type="ECO:0000256" key="5">
    <source>
        <dbReference type="SAM" id="MobiDB-lite"/>
    </source>
</evidence>
<evidence type="ECO:0000256" key="3">
    <source>
        <dbReference type="ARBA" id="ARBA00022741"/>
    </source>
</evidence>
<evidence type="ECO:0000313" key="7">
    <source>
        <dbReference type="EMBL" id="MFB9313442.1"/>
    </source>
</evidence>
<proteinExistence type="inferred from homology"/>
<dbReference type="EMBL" id="JBHMDG010000012">
    <property type="protein sequence ID" value="MFB9313442.1"/>
    <property type="molecule type" value="Genomic_DNA"/>
</dbReference>
<dbReference type="Pfam" id="PF00005">
    <property type="entry name" value="ABC_tran"/>
    <property type="match status" value="1"/>
</dbReference>
<dbReference type="Proteomes" id="UP001589750">
    <property type="component" value="Unassembled WGS sequence"/>
</dbReference>
<dbReference type="InterPro" id="IPR003593">
    <property type="entry name" value="AAA+_ATPase"/>
</dbReference>
<sequence>MITVEGLTRTYGDFVAVDDVSFACQPGRVTGFLGPNGAGKTTTMRILVGLTAASRGRATIGGHLYRDLPNPGRHVGVLLDASAQHGGRTGREILTIGATAMGLPMSRVDEMLHLVSLSPDEAGRRLRNYSLGMKQRLGIAHALLGDPRVLILDEPANGLDPAGIRWMRGLLKGYADRGGTVLLSSHLLHEVEQIADEMILIGRGRIVARGDKKTLMESQKATRRATTTVVSLDNDRLAAALRAKGLEVTPGPEALTVVAEAVEVGRVAADQQVVLVDLRSVEGGLEDLFLELTSTTQREGFPPHQGPPPGYQQQGPPAGYPYQGQQAPPPGYPQQPGAPR</sequence>